<sequence length="76" mass="8055">MGINTIDVNMHGVVLSKTSGVNLAVDRELLDFAALANEFEGDTKAPSSTIDMEQFAKDMLKGGTNRNAVTPKSTAV</sequence>
<accession>A0A3P3TE10</accession>
<evidence type="ECO:0000313" key="2">
    <source>
        <dbReference type="Proteomes" id="UP000267017"/>
    </source>
</evidence>
<dbReference type="Proteomes" id="UP000267017">
    <property type="component" value="Unassembled WGS sequence"/>
</dbReference>
<keyword evidence="2" id="KW-1185">Reference proteome</keyword>
<dbReference type="AlphaFoldDB" id="A0A3P3TE10"/>
<dbReference type="OrthoDB" id="9921419at2"/>
<proteinExistence type="predicted"/>
<reference evidence="1 2" key="1">
    <citation type="submission" date="2018-11" db="EMBL/GenBank/DDBJ databases">
        <title>Genome sequencing of Paenibacillus sp. KCOM 3021 (= ChDC PVNT-B20).</title>
        <authorList>
            <person name="Kook J.-K."/>
            <person name="Park S.-N."/>
            <person name="Lim Y.K."/>
        </authorList>
    </citation>
    <scope>NUCLEOTIDE SEQUENCE [LARGE SCALE GENOMIC DNA]</scope>
    <source>
        <strain evidence="1 2">KCOM 3021</strain>
    </source>
</reference>
<comment type="caution">
    <text evidence="1">The sequence shown here is derived from an EMBL/GenBank/DDBJ whole genome shotgun (WGS) entry which is preliminary data.</text>
</comment>
<protein>
    <submittedName>
        <fullName evidence="1">Uncharacterized protein</fullName>
    </submittedName>
</protein>
<name>A0A3P3TE10_9BACL</name>
<dbReference type="RefSeq" id="WP_128635760.1">
    <property type="nucleotide sequence ID" value="NZ_RRCN01000002.1"/>
</dbReference>
<dbReference type="EMBL" id="RRCN01000002">
    <property type="protein sequence ID" value="RRJ54673.1"/>
    <property type="molecule type" value="Genomic_DNA"/>
</dbReference>
<gene>
    <name evidence="1" type="ORF">EHV15_34310</name>
</gene>
<organism evidence="1 2">
    <name type="scientific">Paenibacillus oralis</name>
    <dbReference type="NCBI Taxonomy" id="2490856"/>
    <lineage>
        <taxon>Bacteria</taxon>
        <taxon>Bacillati</taxon>
        <taxon>Bacillota</taxon>
        <taxon>Bacilli</taxon>
        <taxon>Bacillales</taxon>
        <taxon>Paenibacillaceae</taxon>
        <taxon>Paenibacillus</taxon>
    </lineage>
</organism>
<evidence type="ECO:0000313" key="1">
    <source>
        <dbReference type="EMBL" id="RRJ54673.1"/>
    </source>
</evidence>